<feature type="transmembrane region" description="Helical" evidence="7">
    <location>
        <begin position="107"/>
        <end position="129"/>
    </location>
</feature>
<dbReference type="AlphaFoldDB" id="A0A7H4MI94"/>
<feature type="transmembrane region" description="Helical" evidence="7">
    <location>
        <begin position="141"/>
        <end position="164"/>
    </location>
</feature>
<evidence type="ECO:0000256" key="1">
    <source>
        <dbReference type="ARBA" id="ARBA00004141"/>
    </source>
</evidence>
<dbReference type="PANTHER" id="PTHR43791">
    <property type="entry name" value="PERMEASE-RELATED"/>
    <property type="match status" value="1"/>
</dbReference>
<comment type="caution">
    <text evidence="9">The sequence shown here is derived from an EMBL/GenBank/DDBJ whole genome shotgun (WGS) entry which is preliminary data.</text>
</comment>
<dbReference type="SUPFAM" id="SSF103473">
    <property type="entry name" value="MFS general substrate transporter"/>
    <property type="match status" value="1"/>
</dbReference>
<name>A0A7H4MI94_KLEVA</name>
<dbReference type="InterPro" id="IPR011701">
    <property type="entry name" value="MFS"/>
</dbReference>
<dbReference type="GO" id="GO:0016020">
    <property type="term" value="C:membrane"/>
    <property type="evidence" value="ECO:0007669"/>
    <property type="project" value="UniProtKB-SubCell"/>
</dbReference>
<feature type="transmembrane region" description="Helical" evidence="7">
    <location>
        <begin position="79"/>
        <end position="101"/>
    </location>
</feature>
<keyword evidence="5 7" id="KW-1133">Transmembrane helix</keyword>
<dbReference type="Proteomes" id="UP000254545">
    <property type="component" value="Unassembled WGS sequence"/>
</dbReference>
<proteinExistence type="predicted"/>
<dbReference type="InterPro" id="IPR036259">
    <property type="entry name" value="MFS_trans_sf"/>
</dbReference>
<sequence length="196" mass="21849">MKNDLEKKVMRKVTLRIIPFIMLLYFIAFLDRVNIGFAALTMNQDLGFSPTVFGLGAGIFFLGYFLFEVPSNLILHKVGARIWIARVMITWGFVSGCMAFVQGTTSFYILRFLLGVAEAGFFPGIILYLSYWFPAARRAQVTAIFMAAAPLSTALGSPVSAALLEMHGFLGYAAGSGCLYWKLCRRWCSVLWFCSS</sequence>
<keyword evidence="4 7" id="KW-0812">Transmembrane</keyword>
<evidence type="ECO:0000313" key="10">
    <source>
        <dbReference type="Proteomes" id="UP000254545"/>
    </source>
</evidence>
<evidence type="ECO:0000256" key="5">
    <source>
        <dbReference type="ARBA" id="ARBA00022989"/>
    </source>
</evidence>
<accession>A0A7H4MI94</accession>
<dbReference type="PROSITE" id="PS50850">
    <property type="entry name" value="MFS"/>
    <property type="match status" value="1"/>
</dbReference>
<reference evidence="9 10" key="1">
    <citation type="submission" date="2018-06" db="EMBL/GenBank/DDBJ databases">
        <authorList>
            <consortium name="Pathogen Informatics"/>
            <person name="Doyle S."/>
        </authorList>
    </citation>
    <scope>NUCLEOTIDE SEQUENCE [LARGE SCALE GENOMIC DNA]</scope>
    <source>
        <strain evidence="9 10">NCTC9177</strain>
    </source>
</reference>
<keyword evidence="3" id="KW-1003">Cell membrane</keyword>
<keyword evidence="6 7" id="KW-0472">Membrane</keyword>
<evidence type="ECO:0000256" key="7">
    <source>
        <dbReference type="SAM" id="Phobius"/>
    </source>
</evidence>
<comment type="subcellular location">
    <subcellularLocation>
        <location evidence="1">Membrane</location>
        <topology evidence="1">Multi-pass membrane protein</topology>
    </subcellularLocation>
</comment>
<dbReference type="PANTHER" id="PTHR43791:SF36">
    <property type="entry name" value="TRANSPORTER, PUTATIVE (AFU_ORTHOLOGUE AFUA_6G08340)-RELATED"/>
    <property type="match status" value="1"/>
</dbReference>
<organism evidence="9 10">
    <name type="scientific">Klebsiella variicola</name>
    <dbReference type="NCBI Taxonomy" id="244366"/>
    <lineage>
        <taxon>Bacteria</taxon>
        <taxon>Pseudomonadati</taxon>
        <taxon>Pseudomonadota</taxon>
        <taxon>Gammaproteobacteria</taxon>
        <taxon>Enterobacterales</taxon>
        <taxon>Enterobacteriaceae</taxon>
        <taxon>Klebsiella/Raoultella group</taxon>
        <taxon>Klebsiella</taxon>
        <taxon>Klebsiella pneumoniae complex</taxon>
    </lineage>
</organism>
<evidence type="ECO:0000259" key="8">
    <source>
        <dbReference type="PROSITE" id="PS50850"/>
    </source>
</evidence>
<evidence type="ECO:0000256" key="6">
    <source>
        <dbReference type="ARBA" id="ARBA00023136"/>
    </source>
</evidence>
<feature type="domain" description="Major facilitator superfamily (MFS) profile" evidence="8">
    <location>
        <begin position="17"/>
        <end position="196"/>
    </location>
</feature>
<feature type="transmembrane region" description="Helical" evidence="7">
    <location>
        <begin position="46"/>
        <end position="67"/>
    </location>
</feature>
<protein>
    <submittedName>
        <fullName evidence="9">Nitrate/nitrite transporter</fullName>
    </submittedName>
</protein>
<dbReference type="InterPro" id="IPR020846">
    <property type="entry name" value="MFS_dom"/>
</dbReference>
<dbReference type="Pfam" id="PF07690">
    <property type="entry name" value="MFS_1"/>
    <property type="match status" value="1"/>
</dbReference>
<dbReference type="EMBL" id="UGKR01000003">
    <property type="protein sequence ID" value="STS90044.1"/>
    <property type="molecule type" value="Genomic_DNA"/>
</dbReference>
<gene>
    <name evidence="9" type="primary">rhmT_4</name>
    <name evidence="9" type="ORF">NCTC9177_03933</name>
</gene>
<dbReference type="FunFam" id="1.20.1250.20:FF:000018">
    <property type="entry name" value="MFS transporter permease"/>
    <property type="match status" value="1"/>
</dbReference>
<evidence type="ECO:0000256" key="4">
    <source>
        <dbReference type="ARBA" id="ARBA00022692"/>
    </source>
</evidence>
<evidence type="ECO:0000256" key="2">
    <source>
        <dbReference type="ARBA" id="ARBA00022448"/>
    </source>
</evidence>
<dbReference type="Gene3D" id="1.20.1250.20">
    <property type="entry name" value="MFS general substrate transporter like domains"/>
    <property type="match status" value="1"/>
</dbReference>
<dbReference type="GO" id="GO:0022857">
    <property type="term" value="F:transmembrane transporter activity"/>
    <property type="evidence" value="ECO:0007669"/>
    <property type="project" value="InterPro"/>
</dbReference>
<evidence type="ECO:0000313" key="9">
    <source>
        <dbReference type="EMBL" id="STS90044.1"/>
    </source>
</evidence>
<evidence type="ECO:0000256" key="3">
    <source>
        <dbReference type="ARBA" id="ARBA00022475"/>
    </source>
</evidence>
<keyword evidence="2" id="KW-0813">Transport</keyword>